<sequence>MKNIFFIIISICIYCTSNAQVKRFIYEYITVPDSTDVANKEINIMYLDMTQKGSGFFDGQKYISDSTLVSMAKKNQFIMPPKDSKFIDYRIIKEHPSYKLTFLVSTYNKRLSVTDLRKQIWHIEKITDKYKGFNVQKAITDFAGRRWIAWFTADIPIPDGPYKFYGLPGLILKLEDTIGSHKFNLTGIKNNIPDYNNYPVVNTRSPQIEISQEKYIEIYKEYRRDPAKDYRIEVMKGNIFDSQDDNGNIKTPQQKLRDHEILLKNKLKKDNNIIELDLLK</sequence>
<evidence type="ECO:0000313" key="2">
    <source>
        <dbReference type="Proteomes" id="UP001239265"/>
    </source>
</evidence>
<dbReference type="Proteomes" id="UP001239265">
    <property type="component" value="Unassembled WGS sequence"/>
</dbReference>
<dbReference type="Pfam" id="PF09697">
    <property type="entry name" value="Porph_ging"/>
    <property type="match status" value="1"/>
</dbReference>
<dbReference type="RefSeq" id="WP_078795036.1">
    <property type="nucleotide sequence ID" value="NZ_JAUCQJ010000005.1"/>
</dbReference>
<comment type="caution">
    <text evidence="1">The sequence shown here is derived from an EMBL/GenBank/DDBJ whole genome shotgun (WGS) entry which is preliminary data.</text>
</comment>
<reference evidence="1 2" key="1">
    <citation type="submission" date="2023-06" db="EMBL/GenBank/DDBJ databases">
        <title>Nosocomial Elizabethkingia miricola genome.</title>
        <authorList>
            <person name="Morgado S."/>
            <person name="Fonseca E."/>
            <person name="Freitas F."/>
            <person name="Vicente A.C."/>
        </authorList>
    </citation>
    <scope>NUCLEOTIDE SEQUENCE [LARGE SCALE GENOMIC DNA]</scope>
    <source>
        <strain evidence="1 2">EM15</strain>
    </source>
</reference>
<proteinExistence type="predicted"/>
<evidence type="ECO:0000313" key="1">
    <source>
        <dbReference type="EMBL" id="MDQ8750539.1"/>
    </source>
</evidence>
<organism evidence="1 2">
    <name type="scientific">Elizabethkingia miricola</name>
    <name type="common">Chryseobacterium miricola</name>
    <dbReference type="NCBI Taxonomy" id="172045"/>
    <lineage>
        <taxon>Bacteria</taxon>
        <taxon>Pseudomonadati</taxon>
        <taxon>Bacteroidota</taxon>
        <taxon>Flavobacteriia</taxon>
        <taxon>Flavobacteriales</taxon>
        <taxon>Weeksellaceae</taxon>
        <taxon>Elizabethkingia</taxon>
    </lineage>
</organism>
<gene>
    <name evidence="1" type="ORF">QT385_17920</name>
</gene>
<dbReference type="NCBIfam" id="TIGR01200">
    <property type="entry name" value="GLPGLI"/>
    <property type="match status" value="1"/>
</dbReference>
<name>A0ABD5BAW3_ELIMR</name>
<dbReference type="InterPro" id="IPR005901">
    <property type="entry name" value="GLPGLI"/>
</dbReference>
<protein>
    <submittedName>
        <fullName evidence="1">GLPGLI family protein</fullName>
    </submittedName>
</protein>
<dbReference type="EMBL" id="JAUCQJ010000005">
    <property type="protein sequence ID" value="MDQ8750539.1"/>
    <property type="molecule type" value="Genomic_DNA"/>
</dbReference>
<dbReference type="AlphaFoldDB" id="A0ABD5BAW3"/>
<accession>A0ABD5BAW3</accession>